<dbReference type="EMBL" id="RKHO01000001">
    <property type="protein sequence ID" value="ROR91932.1"/>
    <property type="molecule type" value="Genomic_DNA"/>
</dbReference>
<dbReference type="PANTHER" id="PTHR12905:SF0">
    <property type="entry name" value="CALCINEURIN-LIKE PHOSPHOESTERASE DOMAIN-CONTAINING PROTEIN"/>
    <property type="match status" value="1"/>
</dbReference>
<comment type="caution">
    <text evidence="2">The sequence shown here is derived from an EMBL/GenBank/DDBJ whole genome shotgun (WGS) entry which is preliminary data.</text>
</comment>
<dbReference type="RefSeq" id="WP_123393434.1">
    <property type="nucleotide sequence ID" value="NZ_RKHO01000001.1"/>
</dbReference>
<dbReference type="InterPro" id="IPR029052">
    <property type="entry name" value="Metallo-depent_PP-like"/>
</dbReference>
<dbReference type="InterPro" id="IPR004843">
    <property type="entry name" value="Calcineurin-like_PHP"/>
</dbReference>
<reference evidence="2 3" key="1">
    <citation type="submission" date="2018-11" db="EMBL/GenBank/DDBJ databases">
        <title>Sequencing the genomes of 1000 actinobacteria strains.</title>
        <authorList>
            <person name="Klenk H.-P."/>
        </authorList>
    </citation>
    <scope>NUCLEOTIDE SEQUENCE [LARGE SCALE GENOMIC DNA]</scope>
    <source>
        <strain evidence="2 3">DSM 12652</strain>
    </source>
</reference>
<evidence type="ECO:0000313" key="3">
    <source>
        <dbReference type="Proteomes" id="UP000281738"/>
    </source>
</evidence>
<keyword evidence="3" id="KW-1185">Reference proteome</keyword>
<dbReference type="OrthoDB" id="9783591at2"/>
<organism evidence="2 3">
    <name type="scientific">Nocardioides aurantiacus</name>
    <dbReference type="NCBI Taxonomy" id="86796"/>
    <lineage>
        <taxon>Bacteria</taxon>
        <taxon>Bacillati</taxon>
        <taxon>Actinomycetota</taxon>
        <taxon>Actinomycetes</taxon>
        <taxon>Propionibacteriales</taxon>
        <taxon>Nocardioidaceae</taxon>
        <taxon>Nocardioides</taxon>
    </lineage>
</organism>
<evidence type="ECO:0000313" key="2">
    <source>
        <dbReference type="EMBL" id="ROR91932.1"/>
    </source>
</evidence>
<feature type="domain" description="Calcineurin-like phosphoesterase" evidence="1">
    <location>
        <begin position="24"/>
        <end position="185"/>
    </location>
</feature>
<gene>
    <name evidence="2" type="ORF">EDD33_2813</name>
</gene>
<dbReference type="GO" id="GO:0016787">
    <property type="term" value="F:hydrolase activity"/>
    <property type="evidence" value="ECO:0007669"/>
    <property type="project" value="InterPro"/>
</dbReference>
<name>A0A3N2CWK2_9ACTN</name>
<sequence>MVTTLVVADEIASNLQDHTLRDIAPGLVLSAGDLPWDYLEWIASTVSCPVVFVPGNHDPEVSRARESRNGVWTLDGRWADSPRPAGVIHADQEVVEVAGLRIAGLGGCVQYRPGPHQYTQRQFNGRAGRLVRKARRRGPVDVLLTHAPPFGLGDEDDGPHVGIEALHGVLERLEPTWHLHGHIHPFGMPKPDRTVGRTTVRNVIPWRVIDITARTGSIATQSA</sequence>
<dbReference type="Pfam" id="PF00149">
    <property type="entry name" value="Metallophos"/>
    <property type="match status" value="1"/>
</dbReference>
<dbReference type="Proteomes" id="UP000281738">
    <property type="component" value="Unassembled WGS sequence"/>
</dbReference>
<accession>A0A3N2CWK2</accession>
<dbReference type="AlphaFoldDB" id="A0A3N2CWK2"/>
<evidence type="ECO:0000259" key="1">
    <source>
        <dbReference type="Pfam" id="PF00149"/>
    </source>
</evidence>
<dbReference type="Gene3D" id="3.60.21.10">
    <property type="match status" value="1"/>
</dbReference>
<proteinExistence type="predicted"/>
<dbReference type="PANTHER" id="PTHR12905">
    <property type="entry name" value="METALLOPHOSPHOESTERASE"/>
    <property type="match status" value="1"/>
</dbReference>
<dbReference type="InterPro" id="IPR051693">
    <property type="entry name" value="UPF0046_metallophosphoest"/>
</dbReference>
<protein>
    <submittedName>
        <fullName evidence="2">Calcineurin-like phosphoesterase family protein</fullName>
    </submittedName>
</protein>
<dbReference type="SUPFAM" id="SSF56300">
    <property type="entry name" value="Metallo-dependent phosphatases"/>
    <property type="match status" value="1"/>
</dbReference>